<dbReference type="InterPro" id="IPR036291">
    <property type="entry name" value="NAD(P)-bd_dom_sf"/>
</dbReference>
<organism evidence="3 4">
    <name type="scientific">Sulfurimonas paralvinellae</name>
    <dbReference type="NCBI Taxonomy" id="317658"/>
    <lineage>
        <taxon>Bacteria</taxon>
        <taxon>Pseudomonadati</taxon>
        <taxon>Campylobacterota</taxon>
        <taxon>Epsilonproteobacteria</taxon>
        <taxon>Campylobacterales</taxon>
        <taxon>Sulfurimonadaceae</taxon>
        <taxon>Sulfurimonas</taxon>
    </lineage>
</organism>
<dbReference type="GO" id="GO:0006813">
    <property type="term" value="P:potassium ion transport"/>
    <property type="evidence" value="ECO:0007669"/>
    <property type="project" value="InterPro"/>
</dbReference>
<keyword evidence="4" id="KW-1185">Reference proteome</keyword>
<dbReference type="KEGG" id="spal:FM071_09045"/>
<evidence type="ECO:0000313" key="4">
    <source>
        <dbReference type="Proteomes" id="UP000593580"/>
    </source>
</evidence>
<sequence length="556" mass="64148">MNDQIFWIVLKRLRIPFLVIIVTFAISILGLTLIDGVDDQGHVYHMTFFDAFYFVSYMASTIGFGEAPYTFTYSQRIWVSGIIYLTVIGWFYAIGSIVALIQDEALRKAVQRNRFNKQVRSLTEPFYIMLGYNSVIKNIINRIHANDYRFVVLDKDKAKIDALMLENFYPHVPAIDGDVTNQQMLKLAGIHRKNCVGIISLFRDDTKNTQIATVCKLLNKKIDIIVKGSSPQHLEHFKSMNLKHIQDPFNTISKRIYYSITAPHIWLLEMWAYGHSLNLRKRDLFPKGKYIICGYGRMGQALEIGLKKANIEYVTYKIDSKTYQKEKGTTLFGDEEDTQKLLDLGISDAACIIAATKDDLLNLTILNKAKKLNPEIFTVARENAIEELTMFQAAKINKIYVLEKILADTTYTLLSKPLLDAFVHEVRKRDEAWGEIIVNMLNNIIGGTPDYFEIAVNKEETYALALELEKGKKITLANLRRSRENREELLPIVFLLLKRKGEIFLIPDSQMNIELDDQLLIVADNENREDFEYIINNIYELDYILEIERPKLFGLF</sequence>
<proteinExistence type="predicted"/>
<keyword evidence="1" id="KW-0812">Transmembrane</keyword>
<feature type="domain" description="RCK N-terminal" evidence="2">
    <location>
        <begin position="127"/>
        <end position="245"/>
    </location>
</feature>
<dbReference type="EMBL" id="CP041406">
    <property type="protein sequence ID" value="QOP46429.1"/>
    <property type="molecule type" value="Genomic_DNA"/>
</dbReference>
<dbReference type="Pfam" id="PF02254">
    <property type="entry name" value="TrkA_N"/>
    <property type="match status" value="2"/>
</dbReference>
<dbReference type="InterPro" id="IPR050721">
    <property type="entry name" value="Trk_Ktr_HKT_K-transport"/>
</dbReference>
<keyword evidence="1" id="KW-1133">Transmembrane helix</keyword>
<evidence type="ECO:0000256" key="1">
    <source>
        <dbReference type="SAM" id="Phobius"/>
    </source>
</evidence>
<dbReference type="SUPFAM" id="SSF51735">
    <property type="entry name" value="NAD(P)-binding Rossmann-fold domains"/>
    <property type="match status" value="2"/>
</dbReference>
<dbReference type="PANTHER" id="PTHR43833">
    <property type="entry name" value="POTASSIUM CHANNEL PROTEIN 2-RELATED-RELATED"/>
    <property type="match status" value="1"/>
</dbReference>
<gene>
    <name evidence="3" type="ORF">FM071_09045</name>
</gene>
<accession>A0A7M1B9L8</accession>
<feature type="transmembrane region" description="Helical" evidence="1">
    <location>
        <begin position="77"/>
        <end position="101"/>
    </location>
</feature>
<dbReference type="Gene3D" id="3.40.50.720">
    <property type="entry name" value="NAD(P)-binding Rossmann-like Domain"/>
    <property type="match status" value="2"/>
</dbReference>
<protein>
    <submittedName>
        <fullName evidence="3">Portal protein</fullName>
    </submittedName>
</protein>
<dbReference type="Gene3D" id="1.10.287.70">
    <property type="match status" value="1"/>
</dbReference>
<feature type="domain" description="RCK N-terminal" evidence="2">
    <location>
        <begin position="290"/>
        <end position="399"/>
    </location>
</feature>
<dbReference type="RefSeq" id="WP_193110689.1">
    <property type="nucleotide sequence ID" value="NZ_CP041406.1"/>
</dbReference>
<feature type="transmembrane region" description="Helical" evidence="1">
    <location>
        <begin position="15"/>
        <end position="34"/>
    </location>
</feature>
<reference evidence="3 4" key="1">
    <citation type="submission" date="2019-07" db="EMBL/GenBank/DDBJ databases">
        <title>Sulfurimonas paralvinellae sp. nov., a novel mesophilic, hydrogen- and sulfur-oxidizing chemolithoautotroph within the Epsilonproteo- bacteria isolated from a deep-sea hydrothermal vent polychaete nest, reclassification of Thiomicrospira denitrificans as Sulfurimonas denitrificans comb. nov. and emended description of the genus Sulfurimonas.</title>
        <authorList>
            <person name="Wang S."/>
            <person name="Jiang L."/>
            <person name="Shao Z."/>
        </authorList>
    </citation>
    <scope>NUCLEOTIDE SEQUENCE [LARGE SCALE GENOMIC DNA]</scope>
    <source>
        <strain evidence="3 4">GO25</strain>
    </source>
</reference>
<evidence type="ECO:0000313" key="3">
    <source>
        <dbReference type="EMBL" id="QOP46429.1"/>
    </source>
</evidence>
<dbReference type="InterPro" id="IPR003148">
    <property type="entry name" value="RCK_N"/>
</dbReference>
<dbReference type="AlphaFoldDB" id="A0A7M1B9L8"/>
<dbReference type="SUPFAM" id="SSF81324">
    <property type="entry name" value="Voltage-gated potassium channels"/>
    <property type="match status" value="1"/>
</dbReference>
<name>A0A7M1B9L8_9BACT</name>
<feature type="transmembrane region" description="Helical" evidence="1">
    <location>
        <begin position="46"/>
        <end position="65"/>
    </location>
</feature>
<dbReference type="Proteomes" id="UP000593580">
    <property type="component" value="Chromosome"/>
</dbReference>
<evidence type="ECO:0000259" key="2">
    <source>
        <dbReference type="Pfam" id="PF02254"/>
    </source>
</evidence>
<keyword evidence="1" id="KW-0472">Membrane</keyword>